<dbReference type="Pfam" id="PF00332">
    <property type="entry name" value="Glyco_hydro_17"/>
    <property type="match status" value="1"/>
</dbReference>
<dbReference type="GO" id="GO:0009277">
    <property type="term" value="C:fungal-type cell wall"/>
    <property type="evidence" value="ECO:0007669"/>
    <property type="project" value="TreeGrafter"/>
</dbReference>
<sequence length="70" mass="8141">ESAQPSVDNAEQFWKQAVCAMRGWGVNTYVFEAFDESWKPDTSDSSAERYWGVWTDQRSQKYDLDCDFSS</sequence>
<organism evidence="13 14">
    <name type="scientific">Wickerhamomyces pijperi</name>
    <name type="common">Yeast</name>
    <name type="synonym">Pichia pijperi</name>
    <dbReference type="NCBI Taxonomy" id="599730"/>
    <lineage>
        <taxon>Eukaryota</taxon>
        <taxon>Fungi</taxon>
        <taxon>Dikarya</taxon>
        <taxon>Ascomycota</taxon>
        <taxon>Saccharomycotina</taxon>
        <taxon>Saccharomycetes</taxon>
        <taxon>Phaffomycetales</taxon>
        <taxon>Wickerhamomycetaceae</taxon>
        <taxon>Wickerhamomyces</taxon>
    </lineage>
</organism>
<keyword evidence="7" id="KW-0325">Glycoprotein</keyword>
<evidence type="ECO:0000256" key="8">
    <source>
        <dbReference type="ARBA" id="ARBA00023295"/>
    </source>
</evidence>
<comment type="catalytic activity">
    <reaction evidence="9">
        <text>Successive hydrolysis of beta-D-glucose units from the non-reducing ends of (1-&gt;3)-beta-D-glucans, releasing alpha-glucose.</text>
        <dbReference type="EC" id="3.2.1.58"/>
    </reaction>
</comment>
<dbReference type="GO" id="GO:0004338">
    <property type="term" value="F:glucan exo-1,3-beta-glucosidase activity"/>
    <property type="evidence" value="ECO:0007669"/>
    <property type="project" value="UniProtKB-EC"/>
</dbReference>
<keyword evidence="6" id="KW-0378">Hydrolase</keyword>
<proteinExistence type="inferred from homology"/>
<comment type="similarity">
    <text evidence="2 12">Belongs to the glycosyl hydrolase 17 family.</text>
</comment>
<dbReference type="GO" id="GO:0042973">
    <property type="term" value="F:glucan endo-1,3-beta-D-glucosidase activity"/>
    <property type="evidence" value="ECO:0007669"/>
    <property type="project" value="TreeGrafter"/>
</dbReference>
<keyword evidence="14" id="KW-1185">Reference proteome</keyword>
<keyword evidence="4" id="KW-0964">Secreted</keyword>
<comment type="caution">
    <text evidence="13">The sequence shown here is derived from an EMBL/GenBank/DDBJ whole genome shotgun (WGS) entry which is preliminary data.</text>
</comment>
<evidence type="ECO:0000256" key="7">
    <source>
        <dbReference type="ARBA" id="ARBA00023180"/>
    </source>
</evidence>
<dbReference type="EMBL" id="JAEUBG010004202">
    <property type="protein sequence ID" value="KAH3681833.1"/>
    <property type="molecule type" value="Genomic_DNA"/>
</dbReference>
<name>A0A9P8Q0N4_WICPI</name>
<comment type="subcellular location">
    <subcellularLocation>
        <location evidence="1">Secreted</location>
        <location evidence="1">Cell wall</location>
    </subcellularLocation>
</comment>
<feature type="non-terminal residue" evidence="13">
    <location>
        <position position="1"/>
    </location>
</feature>
<dbReference type="EC" id="3.2.1.58" evidence="10"/>
<dbReference type="Proteomes" id="UP000774326">
    <property type="component" value="Unassembled WGS sequence"/>
</dbReference>
<evidence type="ECO:0000313" key="14">
    <source>
        <dbReference type="Proteomes" id="UP000774326"/>
    </source>
</evidence>
<dbReference type="InterPro" id="IPR000490">
    <property type="entry name" value="Glyco_hydro_17"/>
</dbReference>
<keyword evidence="5" id="KW-0732">Signal</keyword>
<protein>
    <recommendedName>
        <fullName evidence="10">glucan 1,3-beta-glucosidase</fullName>
        <ecNumber evidence="10">3.2.1.58</ecNumber>
    </recommendedName>
    <alternativeName>
        <fullName evidence="11">Exo-1,3-beta-glucanase</fullName>
    </alternativeName>
</protein>
<evidence type="ECO:0000256" key="9">
    <source>
        <dbReference type="ARBA" id="ARBA00036824"/>
    </source>
</evidence>
<evidence type="ECO:0000256" key="12">
    <source>
        <dbReference type="RuleBase" id="RU004335"/>
    </source>
</evidence>
<dbReference type="GO" id="GO:0009986">
    <property type="term" value="C:cell surface"/>
    <property type="evidence" value="ECO:0007669"/>
    <property type="project" value="TreeGrafter"/>
</dbReference>
<evidence type="ECO:0000256" key="1">
    <source>
        <dbReference type="ARBA" id="ARBA00004191"/>
    </source>
</evidence>
<dbReference type="SUPFAM" id="SSF51445">
    <property type="entry name" value="(Trans)glycosidases"/>
    <property type="match status" value="1"/>
</dbReference>
<dbReference type="InterPro" id="IPR050732">
    <property type="entry name" value="Beta-glucan_modifiers"/>
</dbReference>
<gene>
    <name evidence="13" type="ORF">WICPIJ_007202</name>
</gene>
<reference evidence="13" key="2">
    <citation type="submission" date="2021-01" db="EMBL/GenBank/DDBJ databases">
        <authorList>
            <person name="Schikora-Tamarit M.A."/>
        </authorList>
    </citation>
    <scope>NUCLEOTIDE SEQUENCE</scope>
    <source>
        <strain evidence="13">CBS2887</strain>
    </source>
</reference>
<evidence type="ECO:0000256" key="3">
    <source>
        <dbReference type="ARBA" id="ARBA00022512"/>
    </source>
</evidence>
<evidence type="ECO:0000256" key="11">
    <source>
        <dbReference type="ARBA" id="ARBA00041761"/>
    </source>
</evidence>
<evidence type="ECO:0000256" key="6">
    <source>
        <dbReference type="ARBA" id="ARBA00022801"/>
    </source>
</evidence>
<dbReference type="GO" id="GO:0005975">
    <property type="term" value="P:carbohydrate metabolic process"/>
    <property type="evidence" value="ECO:0007669"/>
    <property type="project" value="InterPro"/>
</dbReference>
<reference evidence="13" key="1">
    <citation type="journal article" date="2021" name="Open Biol.">
        <title>Shared evolutionary footprints suggest mitochondrial oxidative damage underlies multiple complex I losses in fungi.</title>
        <authorList>
            <person name="Schikora-Tamarit M.A."/>
            <person name="Marcet-Houben M."/>
            <person name="Nosek J."/>
            <person name="Gabaldon T."/>
        </authorList>
    </citation>
    <scope>NUCLEOTIDE SEQUENCE</scope>
    <source>
        <strain evidence="13">CBS2887</strain>
    </source>
</reference>
<dbReference type="InterPro" id="IPR017853">
    <property type="entry name" value="GH"/>
</dbReference>
<dbReference type="Gene3D" id="3.20.20.80">
    <property type="entry name" value="Glycosidases"/>
    <property type="match status" value="1"/>
</dbReference>
<dbReference type="AlphaFoldDB" id="A0A9P8Q0N4"/>
<evidence type="ECO:0000256" key="2">
    <source>
        <dbReference type="ARBA" id="ARBA00008773"/>
    </source>
</evidence>
<dbReference type="GO" id="GO:0071555">
    <property type="term" value="P:cell wall organization"/>
    <property type="evidence" value="ECO:0007669"/>
    <property type="project" value="TreeGrafter"/>
</dbReference>
<keyword evidence="3" id="KW-0134">Cell wall</keyword>
<accession>A0A9P8Q0N4</accession>
<evidence type="ECO:0000256" key="5">
    <source>
        <dbReference type="ARBA" id="ARBA00022729"/>
    </source>
</evidence>
<evidence type="ECO:0000256" key="4">
    <source>
        <dbReference type="ARBA" id="ARBA00022525"/>
    </source>
</evidence>
<evidence type="ECO:0000313" key="13">
    <source>
        <dbReference type="EMBL" id="KAH3681833.1"/>
    </source>
</evidence>
<dbReference type="GO" id="GO:0005576">
    <property type="term" value="C:extracellular region"/>
    <property type="evidence" value="ECO:0007669"/>
    <property type="project" value="TreeGrafter"/>
</dbReference>
<dbReference type="PANTHER" id="PTHR16631">
    <property type="entry name" value="GLUCAN 1,3-BETA-GLUCOSIDASE"/>
    <property type="match status" value="1"/>
</dbReference>
<dbReference type="PANTHER" id="PTHR16631:SF26">
    <property type="entry name" value="GLUCAN 1,3-BETA-GLUCOSIDASE"/>
    <property type="match status" value="1"/>
</dbReference>
<dbReference type="OrthoDB" id="1293114at2759"/>
<keyword evidence="8" id="KW-0326">Glycosidase</keyword>
<evidence type="ECO:0000256" key="10">
    <source>
        <dbReference type="ARBA" id="ARBA00038929"/>
    </source>
</evidence>